<reference evidence="2" key="1">
    <citation type="submission" date="2023-03" db="EMBL/GenBank/DDBJ databases">
        <title>Massive genome expansion in bonnet fungi (Mycena s.s.) driven by repeated elements and novel gene families across ecological guilds.</title>
        <authorList>
            <consortium name="Lawrence Berkeley National Laboratory"/>
            <person name="Harder C.B."/>
            <person name="Miyauchi S."/>
            <person name="Viragh M."/>
            <person name="Kuo A."/>
            <person name="Thoen E."/>
            <person name="Andreopoulos B."/>
            <person name="Lu D."/>
            <person name="Skrede I."/>
            <person name="Drula E."/>
            <person name="Henrissat B."/>
            <person name="Morin E."/>
            <person name="Kohler A."/>
            <person name="Barry K."/>
            <person name="LaButti K."/>
            <person name="Morin E."/>
            <person name="Salamov A."/>
            <person name="Lipzen A."/>
            <person name="Mereny Z."/>
            <person name="Hegedus B."/>
            <person name="Baldrian P."/>
            <person name="Stursova M."/>
            <person name="Weitz H."/>
            <person name="Taylor A."/>
            <person name="Grigoriev I.V."/>
            <person name="Nagy L.G."/>
            <person name="Martin F."/>
            <person name="Kauserud H."/>
        </authorList>
    </citation>
    <scope>NUCLEOTIDE SEQUENCE</scope>
    <source>
        <strain evidence="2">CBHHK067</strain>
    </source>
</reference>
<gene>
    <name evidence="2" type="ORF">B0H17DRAFT_1134457</name>
</gene>
<sequence>MPSTENQAASHYREHSRQHNGWTVLSNGADGWCNDESGARGAEQDSASNRGLNTTKVHAVQLRINCVALRISCERLRVGSGAQGAMRRLGGAEITPGKQRDRGLQSIVVEECIGGRRRRIGHFSRIWEGGNHAIVHMPEGYQNSWPLVGRYEDSKSHDLQLPNKTVFPDEDGQCSDPHEVHGRASGAPRARFVMPRGRERARRRFRTAPRGTPLGVRDLAECMSRVAKRGQKNDWYRVQAKDCLSLEILNFPIMTACPGCPYYYMVASRLSDIR</sequence>
<feature type="region of interest" description="Disordered" evidence="1">
    <location>
        <begin position="1"/>
        <end position="21"/>
    </location>
</feature>
<organism evidence="2 3">
    <name type="scientific">Mycena rosella</name>
    <name type="common">Pink bonnet</name>
    <name type="synonym">Agaricus rosellus</name>
    <dbReference type="NCBI Taxonomy" id="1033263"/>
    <lineage>
        <taxon>Eukaryota</taxon>
        <taxon>Fungi</taxon>
        <taxon>Dikarya</taxon>
        <taxon>Basidiomycota</taxon>
        <taxon>Agaricomycotina</taxon>
        <taxon>Agaricomycetes</taxon>
        <taxon>Agaricomycetidae</taxon>
        <taxon>Agaricales</taxon>
        <taxon>Marasmiineae</taxon>
        <taxon>Mycenaceae</taxon>
        <taxon>Mycena</taxon>
    </lineage>
</organism>
<keyword evidence="3" id="KW-1185">Reference proteome</keyword>
<evidence type="ECO:0000313" key="3">
    <source>
        <dbReference type="Proteomes" id="UP001221757"/>
    </source>
</evidence>
<accession>A0AAD7GI58</accession>
<dbReference type="EMBL" id="JARKIE010000066">
    <property type="protein sequence ID" value="KAJ7690193.1"/>
    <property type="molecule type" value="Genomic_DNA"/>
</dbReference>
<dbReference type="AlphaFoldDB" id="A0AAD7GI58"/>
<protein>
    <submittedName>
        <fullName evidence="2">Uncharacterized protein</fullName>
    </submittedName>
</protein>
<name>A0AAD7GI58_MYCRO</name>
<dbReference type="Proteomes" id="UP001221757">
    <property type="component" value="Unassembled WGS sequence"/>
</dbReference>
<evidence type="ECO:0000256" key="1">
    <source>
        <dbReference type="SAM" id="MobiDB-lite"/>
    </source>
</evidence>
<evidence type="ECO:0000313" key="2">
    <source>
        <dbReference type="EMBL" id="KAJ7690193.1"/>
    </source>
</evidence>
<comment type="caution">
    <text evidence="2">The sequence shown here is derived from an EMBL/GenBank/DDBJ whole genome shotgun (WGS) entry which is preliminary data.</text>
</comment>
<proteinExistence type="predicted"/>